<dbReference type="SUPFAM" id="SSF50156">
    <property type="entry name" value="PDZ domain-like"/>
    <property type="match status" value="1"/>
</dbReference>
<dbReference type="Gene3D" id="2.30.42.10">
    <property type="match status" value="1"/>
</dbReference>
<dbReference type="NCBIfam" id="TIGR00225">
    <property type="entry name" value="prc"/>
    <property type="match status" value="1"/>
</dbReference>
<keyword evidence="2 5" id="KW-0645">Protease</keyword>
<dbReference type="Pfam" id="PF03572">
    <property type="entry name" value="Peptidase_S41"/>
    <property type="match status" value="1"/>
</dbReference>
<comment type="caution">
    <text evidence="6">The sequence shown here is derived from an EMBL/GenBank/DDBJ whole genome shotgun (WGS) entry which is preliminary data.</text>
</comment>
<dbReference type="OrthoDB" id="9812068at2"/>
<dbReference type="InterPro" id="IPR041489">
    <property type="entry name" value="PDZ_6"/>
</dbReference>
<dbReference type="GO" id="GO:0007165">
    <property type="term" value="P:signal transduction"/>
    <property type="evidence" value="ECO:0007669"/>
    <property type="project" value="TreeGrafter"/>
</dbReference>
<dbReference type="PROSITE" id="PS50106">
    <property type="entry name" value="PDZ"/>
    <property type="match status" value="1"/>
</dbReference>
<dbReference type="InterPro" id="IPR004447">
    <property type="entry name" value="Peptidase_S41A"/>
</dbReference>
<dbReference type="GO" id="GO:0008236">
    <property type="term" value="F:serine-type peptidase activity"/>
    <property type="evidence" value="ECO:0007669"/>
    <property type="project" value="UniProtKB-KW"/>
</dbReference>
<dbReference type="Gene3D" id="3.30.750.44">
    <property type="match status" value="1"/>
</dbReference>
<reference evidence="6 7" key="1">
    <citation type="submission" date="2019-03" db="EMBL/GenBank/DDBJ databases">
        <title>Porphyromonas levii Isolated from the Uterus of Dairy Cows.</title>
        <authorList>
            <person name="Francis A.M."/>
        </authorList>
    </citation>
    <scope>NUCLEOTIDE SEQUENCE [LARGE SCALE GENOMIC DNA]</scope>
    <source>
        <strain evidence="6 7">AF5678</strain>
    </source>
</reference>
<dbReference type="InterPro" id="IPR036034">
    <property type="entry name" value="PDZ_sf"/>
</dbReference>
<evidence type="ECO:0000256" key="4">
    <source>
        <dbReference type="ARBA" id="ARBA00022825"/>
    </source>
</evidence>
<evidence type="ECO:0000313" key="6">
    <source>
        <dbReference type="EMBL" id="TFH97254.1"/>
    </source>
</evidence>
<gene>
    <name evidence="6" type="ORF">E4P47_00770</name>
</gene>
<evidence type="ECO:0000256" key="2">
    <source>
        <dbReference type="ARBA" id="ARBA00022670"/>
    </source>
</evidence>
<dbReference type="Gene3D" id="3.90.226.10">
    <property type="entry name" value="2-enoyl-CoA Hydratase, Chain A, domain 1"/>
    <property type="match status" value="1"/>
</dbReference>
<keyword evidence="3 5" id="KW-0378">Hydrolase</keyword>
<dbReference type="GO" id="GO:0004175">
    <property type="term" value="F:endopeptidase activity"/>
    <property type="evidence" value="ECO:0007669"/>
    <property type="project" value="TreeGrafter"/>
</dbReference>
<dbReference type="CDD" id="cd07560">
    <property type="entry name" value="Peptidase_S41_CPP"/>
    <property type="match status" value="1"/>
</dbReference>
<dbReference type="STRING" id="1122973.GCA_000379925_00698"/>
<protein>
    <submittedName>
        <fullName evidence="6">S41 family peptidase</fullName>
    </submittedName>
</protein>
<evidence type="ECO:0000256" key="1">
    <source>
        <dbReference type="ARBA" id="ARBA00009179"/>
    </source>
</evidence>
<dbReference type="AlphaFoldDB" id="A0A4Y8WRN6"/>
<dbReference type="InterPro" id="IPR005151">
    <property type="entry name" value="Tail-specific_protease"/>
</dbReference>
<dbReference type="Pfam" id="PF17820">
    <property type="entry name" value="PDZ_6"/>
    <property type="match status" value="1"/>
</dbReference>
<name>A0A4Y8WRN6_9PORP</name>
<evidence type="ECO:0000256" key="5">
    <source>
        <dbReference type="RuleBase" id="RU004404"/>
    </source>
</evidence>
<keyword evidence="4 5" id="KW-0720">Serine protease</keyword>
<accession>A0A4Y8WRN6</accession>
<proteinExistence type="inferred from homology"/>
<keyword evidence="7" id="KW-1185">Reference proteome</keyword>
<dbReference type="PANTHER" id="PTHR32060:SF30">
    <property type="entry name" value="CARBOXY-TERMINAL PROCESSING PROTEASE CTPA"/>
    <property type="match status" value="1"/>
</dbReference>
<dbReference type="SMART" id="SM00245">
    <property type="entry name" value="TSPc"/>
    <property type="match status" value="1"/>
</dbReference>
<comment type="similarity">
    <text evidence="1 5">Belongs to the peptidase S41A family.</text>
</comment>
<dbReference type="GO" id="GO:0006508">
    <property type="term" value="P:proteolysis"/>
    <property type="evidence" value="ECO:0007669"/>
    <property type="project" value="UniProtKB-KW"/>
</dbReference>
<dbReference type="CDD" id="cd06782">
    <property type="entry name" value="cpPDZ_CPP-like"/>
    <property type="match status" value="1"/>
</dbReference>
<organism evidence="6 7">
    <name type="scientific">Porphyromonas levii</name>
    <dbReference type="NCBI Taxonomy" id="28114"/>
    <lineage>
        <taxon>Bacteria</taxon>
        <taxon>Pseudomonadati</taxon>
        <taxon>Bacteroidota</taxon>
        <taxon>Bacteroidia</taxon>
        <taxon>Bacteroidales</taxon>
        <taxon>Porphyromonadaceae</taxon>
        <taxon>Porphyromonas</taxon>
    </lineage>
</organism>
<dbReference type="InterPro" id="IPR001478">
    <property type="entry name" value="PDZ"/>
</dbReference>
<dbReference type="RefSeq" id="WP_134849519.1">
    <property type="nucleotide sequence ID" value="NZ_CP197400.1"/>
</dbReference>
<dbReference type="SUPFAM" id="SSF52096">
    <property type="entry name" value="ClpP/crotonase"/>
    <property type="match status" value="1"/>
</dbReference>
<sequence>MGKKVVHGILVALLFVLALIGGYFFGQRQSLKNPLLRSVTPMDKLKATLQMIDESYVDSVDVDALVTQLIPTLISQLDPHSTYLTAEERAAEQENLDGFFYGVGISFNTILDTAVVIQTVPNGPSDIAGLKPGDRIVTIDGKNTTGNTFSPDSIRSLLKGKKGSIVTLGVRPYNTSEITEVQVKRGVVNTSNVDATFMVNDSLGFVRLKGFSVSTHDDFMQSVAKLRNSGAKGLILDLRDNPGGLVQPALLIANEMLPEGSLIIYTEGAHKKRSDVYSDGTGTLIGFPIYVLLNELSASSSEIVSGALQDNDIAVLIGRRSFGKGLMQKPFEYYDGSSVHLTIARYHTASGRSIQRDYKLGGDEAYTHDWIDRVMGGEMFSADSVKLNPNLLYKTKAGRSVHGGGGIMPDIFVPRDTLGMTSYYAEVLNKGLVHEFSFVYADKYRNLLSRIGSLEEVYRFLDNQGLVWQLAKYAQKKGVVPRNYQIAQSQKQLNSILFPLVVDYLYGQDSSWKVRSLDDPMIKRAELLFSQRVYSPLAIPKEVKNVPDSLLIAQ</sequence>
<dbReference type="GO" id="GO:0030288">
    <property type="term" value="C:outer membrane-bounded periplasmic space"/>
    <property type="evidence" value="ECO:0007669"/>
    <property type="project" value="TreeGrafter"/>
</dbReference>
<evidence type="ECO:0000313" key="7">
    <source>
        <dbReference type="Proteomes" id="UP000297225"/>
    </source>
</evidence>
<dbReference type="PANTHER" id="PTHR32060">
    <property type="entry name" value="TAIL-SPECIFIC PROTEASE"/>
    <property type="match status" value="1"/>
</dbReference>
<dbReference type="SMART" id="SM00228">
    <property type="entry name" value="PDZ"/>
    <property type="match status" value="1"/>
</dbReference>
<dbReference type="EMBL" id="SPNC01000005">
    <property type="protein sequence ID" value="TFH97254.1"/>
    <property type="molecule type" value="Genomic_DNA"/>
</dbReference>
<dbReference type="InterPro" id="IPR029045">
    <property type="entry name" value="ClpP/crotonase-like_dom_sf"/>
</dbReference>
<dbReference type="Proteomes" id="UP000297225">
    <property type="component" value="Unassembled WGS sequence"/>
</dbReference>
<evidence type="ECO:0000256" key="3">
    <source>
        <dbReference type="ARBA" id="ARBA00022801"/>
    </source>
</evidence>